<dbReference type="RefSeq" id="WP_004609103.1">
    <property type="nucleotide sequence ID" value="NZ_CP102275.1"/>
</dbReference>
<evidence type="ECO:0000313" key="2">
    <source>
        <dbReference type="Proteomes" id="UP000004910"/>
    </source>
</evidence>
<proteinExistence type="predicted"/>
<dbReference type="EMBL" id="ABIK02000005">
    <property type="protein sequence ID" value="EDS75624.1"/>
    <property type="molecule type" value="Genomic_DNA"/>
</dbReference>
<reference evidence="1" key="1">
    <citation type="submission" date="2008-02" db="EMBL/GenBank/DDBJ databases">
        <authorList>
            <person name="Fulton L."/>
            <person name="Clifton S."/>
            <person name="Fulton B."/>
            <person name="Xu J."/>
            <person name="Minx P."/>
            <person name="Pepin K.H."/>
            <person name="Johnson M."/>
            <person name="Thiruvilangam P."/>
            <person name="Bhonagiri V."/>
            <person name="Nash W.E."/>
            <person name="Mardis E.R."/>
            <person name="Wilson R.K."/>
        </authorList>
    </citation>
    <scope>NUCLEOTIDE SEQUENCE [LARGE SCALE GENOMIC DNA]</scope>
    <source>
        <strain evidence="1">DSM 1552</strain>
    </source>
</reference>
<dbReference type="OrthoDB" id="1935521at2"/>
<dbReference type="GeneID" id="94016678"/>
<sequence length="77" mass="9104">MEEKLKFTGKISFYKYTLTDKGGLEEFSELKKLFPKLEYAPSIYYVENGKVVDELIIADWENCEMEIQTWLEKLNAI</sequence>
<name>B1C0D4_9FIRM</name>
<organism evidence="1 2">
    <name type="scientific">Thomasclavelia spiroformis DSM 1552</name>
    <dbReference type="NCBI Taxonomy" id="428126"/>
    <lineage>
        <taxon>Bacteria</taxon>
        <taxon>Bacillati</taxon>
        <taxon>Bacillota</taxon>
        <taxon>Erysipelotrichia</taxon>
        <taxon>Erysipelotrichales</taxon>
        <taxon>Coprobacillaceae</taxon>
        <taxon>Thomasclavelia</taxon>
    </lineage>
</organism>
<accession>B1C0D4</accession>
<reference evidence="1" key="2">
    <citation type="submission" date="2014-06" db="EMBL/GenBank/DDBJ databases">
        <title>Draft genome sequence of Clostridium spiroforme (DSM 1552).</title>
        <authorList>
            <person name="Sudarsanam P."/>
            <person name="Ley R."/>
            <person name="Guruge J."/>
            <person name="Turnbaugh P.J."/>
            <person name="Mahowald M."/>
            <person name="Liep D."/>
            <person name="Gordon J."/>
        </authorList>
    </citation>
    <scope>NUCLEOTIDE SEQUENCE</scope>
    <source>
        <strain evidence="1">DSM 1552</strain>
    </source>
</reference>
<protein>
    <submittedName>
        <fullName evidence="1">Uncharacterized protein</fullName>
    </submittedName>
</protein>
<dbReference type="Proteomes" id="UP000004910">
    <property type="component" value="Unassembled WGS sequence"/>
</dbReference>
<gene>
    <name evidence="1" type="ORF">CLOSPI_00663</name>
</gene>
<evidence type="ECO:0000313" key="1">
    <source>
        <dbReference type="EMBL" id="EDS75624.1"/>
    </source>
</evidence>
<dbReference type="AlphaFoldDB" id="B1C0D4"/>
<comment type="caution">
    <text evidence="1">The sequence shown here is derived from an EMBL/GenBank/DDBJ whole genome shotgun (WGS) entry which is preliminary data.</text>
</comment>
<keyword evidence="2" id="KW-1185">Reference proteome</keyword>
<dbReference type="HOGENOM" id="CLU_2631966_0_0_9"/>